<feature type="transmembrane region" description="Helical" evidence="4">
    <location>
        <begin position="149"/>
        <end position="172"/>
    </location>
</feature>
<dbReference type="EMBL" id="JADLZT010000003">
    <property type="protein sequence ID" value="MBF6023798.1"/>
    <property type="molecule type" value="Genomic_DNA"/>
</dbReference>
<keyword evidence="7" id="KW-1185">Reference proteome</keyword>
<feature type="domain" description="Major facilitator superfamily (MFS) profile" evidence="5">
    <location>
        <begin position="1"/>
        <end position="202"/>
    </location>
</feature>
<keyword evidence="3 4" id="KW-0472">Membrane</keyword>
<dbReference type="SUPFAM" id="SSF103473">
    <property type="entry name" value="MFS general substrate transporter"/>
    <property type="match status" value="1"/>
</dbReference>
<protein>
    <submittedName>
        <fullName evidence="6">MFS transporter</fullName>
    </submittedName>
</protein>
<dbReference type="RefSeq" id="WP_194930381.1">
    <property type="nucleotide sequence ID" value="NZ_JADLZT010000003.1"/>
</dbReference>
<reference evidence="6 7" key="1">
    <citation type="submission" date="2020-11" db="EMBL/GenBank/DDBJ databases">
        <title>Draft Genome Sequence and Secondary Metabolite Biosynthetic Potential of the Lysobacter niastensis Type strain DSM 18481.</title>
        <authorList>
            <person name="Turrini P."/>
            <person name="Artuso I."/>
            <person name="Tescari M."/>
            <person name="Lugli G.A."/>
            <person name="Frangipani E."/>
            <person name="Ventura M."/>
            <person name="Visca P."/>
        </authorList>
    </citation>
    <scope>NUCLEOTIDE SEQUENCE [LARGE SCALE GENOMIC DNA]</scope>
    <source>
        <strain evidence="6 7">DSM 18481</strain>
    </source>
</reference>
<feature type="transmembrane region" description="Helical" evidence="4">
    <location>
        <begin position="20"/>
        <end position="37"/>
    </location>
</feature>
<dbReference type="Gene3D" id="1.20.1250.20">
    <property type="entry name" value="MFS general substrate transporter like domains"/>
    <property type="match status" value="1"/>
</dbReference>
<gene>
    <name evidence="6" type="ORF">IU514_07130</name>
</gene>
<feature type="transmembrane region" description="Helical" evidence="4">
    <location>
        <begin position="85"/>
        <end position="105"/>
    </location>
</feature>
<keyword evidence="1 4" id="KW-0812">Transmembrane</keyword>
<dbReference type="Proteomes" id="UP001429984">
    <property type="component" value="Unassembled WGS sequence"/>
</dbReference>
<proteinExistence type="predicted"/>
<feature type="transmembrane region" description="Helical" evidence="4">
    <location>
        <begin position="117"/>
        <end position="137"/>
    </location>
</feature>
<dbReference type="PANTHER" id="PTHR43596">
    <property type="entry name" value="ADP,ATP CARRIER PROTEIN"/>
    <property type="match status" value="1"/>
</dbReference>
<dbReference type="PROSITE" id="PS50850">
    <property type="entry name" value="MFS"/>
    <property type="match status" value="1"/>
</dbReference>
<organism evidence="6 7">
    <name type="scientific">Lysobacter niastensis</name>
    <dbReference type="NCBI Taxonomy" id="380629"/>
    <lineage>
        <taxon>Bacteria</taxon>
        <taxon>Pseudomonadati</taxon>
        <taxon>Pseudomonadota</taxon>
        <taxon>Gammaproteobacteria</taxon>
        <taxon>Lysobacterales</taxon>
        <taxon>Lysobacteraceae</taxon>
        <taxon>Lysobacter</taxon>
    </lineage>
</organism>
<comment type="caution">
    <text evidence="6">The sequence shown here is derived from an EMBL/GenBank/DDBJ whole genome shotgun (WGS) entry which is preliminary data.</text>
</comment>
<evidence type="ECO:0000256" key="4">
    <source>
        <dbReference type="SAM" id="Phobius"/>
    </source>
</evidence>
<accession>A0ABS0B553</accession>
<evidence type="ECO:0000256" key="2">
    <source>
        <dbReference type="ARBA" id="ARBA00022989"/>
    </source>
</evidence>
<feature type="transmembrane region" description="Helical" evidence="4">
    <location>
        <begin position="235"/>
        <end position="255"/>
    </location>
</feature>
<feature type="transmembrane region" description="Helical" evidence="4">
    <location>
        <begin position="57"/>
        <end position="78"/>
    </location>
</feature>
<dbReference type="Pfam" id="PF07690">
    <property type="entry name" value="MFS_1"/>
    <property type="match status" value="1"/>
</dbReference>
<evidence type="ECO:0000313" key="7">
    <source>
        <dbReference type="Proteomes" id="UP001429984"/>
    </source>
</evidence>
<evidence type="ECO:0000313" key="6">
    <source>
        <dbReference type="EMBL" id="MBF6023798.1"/>
    </source>
</evidence>
<dbReference type="InterPro" id="IPR011701">
    <property type="entry name" value="MFS"/>
</dbReference>
<dbReference type="InterPro" id="IPR036259">
    <property type="entry name" value="MFS_trans_sf"/>
</dbReference>
<sequence>MTTGRAWLARLFGVAEDEIAPVAFAQLVFFLLFAAYFMLRPVRETMGVAGGVENLQWLFTGTFLATLAAMPLFGWVAGRVQRRRILPWTFAFFAANLALFAIAFRWQPENLWIARTFYIWISVFNLIAISVVWSVLVDLIPTGQAKRTFALMAAGASLGGLVGPLVGIALVERIGHDGLLWLAASLLVLAIVASRKLQHWRDAHPLHEGLSASARQRPLGGSPFAGITTVLASPYLLGIAAFVLLLASVSTFLYFEQARLVEMRFPNRADQTQVFGTIDFVVQSLTILSQLFITGRIVQRLGIWVLLVAVPVVTMLGFVWLALAPTFAVLAVVMVVRRAGEYAFVRPGREMLFTVVPTEAKYKAKNVIDSLVYRGADAVSGWAKTLVDMLAQQPAIAALVGAAIALTWAVTGAGLARAQHRKAIAITPPGDAGGDADLSARQRI</sequence>
<feature type="transmembrane region" description="Helical" evidence="4">
    <location>
        <begin position="395"/>
        <end position="416"/>
    </location>
</feature>
<keyword evidence="2 4" id="KW-1133">Transmembrane helix</keyword>
<feature type="transmembrane region" description="Helical" evidence="4">
    <location>
        <begin position="305"/>
        <end position="336"/>
    </location>
</feature>
<dbReference type="PANTHER" id="PTHR43596:SF1">
    <property type="entry name" value="ADP,ATP CARRIER PROTEIN"/>
    <property type="match status" value="1"/>
</dbReference>
<evidence type="ECO:0000256" key="3">
    <source>
        <dbReference type="ARBA" id="ARBA00023136"/>
    </source>
</evidence>
<name>A0ABS0B553_9GAMM</name>
<evidence type="ECO:0000256" key="1">
    <source>
        <dbReference type="ARBA" id="ARBA00022692"/>
    </source>
</evidence>
<dbReference type="InterPro" id="IPR020846">
    <property type="entry name" value="MFS_dom"/>
</dbReference>
<evidence type="ECO:0000259" key="5">
    <source>
        <dbReference type="PROSITE" id="PS50850"/>
    </source>
</evidence>